<evidence type="ECO:0000256" key="2">
    <source>
        <dbReference type="ARBA" id="ARBA00004666"/>
    </source>
</evidence>
<evidence type="ECO:0000256" key="3">
    <source>
        <dbReference type="ARBA" id="ARBA00010772"/>
    </source>
</evidence>
<feature type="binding site" evidence="11">
    <location>
        <position position="251"/>
    </location>
    <ligand>
        <name>Zn(2+)</name>
        <dbReference type="ChEBI" id="CHEBI:29105"/>
    </ligand>
</feature>
<feature type="binding site" evidence="11">
    <location>
        <position position="96"/>
    </location>
    <ligand>
        <name>Zn(2+)</name>
        <dbReference type="ChEBI" id="CHEBI:29105"/>
    </ligand>
</feature>
<dbReference type="PANTHER" id="PTHR10309">
    <property type="entry name" value="MANNOSE-6-PHOSPHATE ISOMERASE"/>
    <property type="match status" value="1"/>
</dbReference>
<evidence type="ECO:0000256" key="5">
    <source>
        <dbReference type="ARBA" id="ARBA00022723"/>
    </source>
</evidence>
<dbReference type="GO" id="GO:0005829">
    <property type="term" value="C:cytosol"/>
    <property type="evidence" value="ECO:0007669"/>
    <property type="project" value="TreeGrafter"/>
</dbReference>
<keyword evidence="5 11" id="KW-0479">Metal-binding</keyword>
<name>U5ESC5_9DIPT</name>
<evidence type="ECO:0000259" key="13">
    <source>
        <dbReference type="Pfam" id="PF20511"/>
    </source>
</evidence>
<dbReference type="PIRSF" id="PIRSF001480">
    <property type="entry name" value="Mannose-6-phosphate_isomerase"/>
    <property type="match status" value="1"/>
</dbReference>
<feature type="active site" evidence="10">
    <location>
        <position position="270"/>
    </location>
</feature>
<dbReference type="PROSITE" id="PS00965">
    <property type="entry name" value="PMI_I_1"/>
    <property type="match status" value="1"/>
</dbReference>
<proteinExistence type="evidence at transcript level"/>
<comment type="cofactor">
    <cofactor evidence="11">
        <name>Zn(2+)</name>
        <dbReference type="ChEBI" id="CHEBI:29105"/>
    </cofactor>
    <text evidence="11">Binds 1 zinc ion per subunit.</text>
</comment>
<keyword evidence="6 11" id="KW-0862">Zinc</keyword>
<comment type="pathway">
    <text evidence="2 12">Nucleotide-sugar biosynthesis; GDP-alpha-D-mannose biosynthesis; alpha-D-mannose 1-phosphate from D-fructose 6-phosphate: step 1/2.</text>
</comment>
<dbReference type="InterPro" id="IPR014710">
    <property type="entry name" value="RmlC-like_jellyroll"/>
</dbReference>
<accession>U5ESC5</accession>
<feature type="binding site" evidence="11">
    <location>
        <position position="98"/>
    </location>
    <ligand>
        <name>Zn(2+)</name>
        <dbReference type="ChEBI" id="CHEBI:29105"/>
    </ligand>
</feature>
<evidence type="ECO:0000256" key="8">
    <source>
        <dbReference type="ARBA" id="ARBA00029741"/>
    </source>
</evidence>
<evidence type="ECO:0000256" key="9">
    <source>
        <dbReference type="ARBA" id="ARBA00030762"/>
    </source>
</evidence>
<comment type="catalytic activity">
    <reaction evidence="1">
        <text>D-mannose 6-phosphate = D-fructose 6-phosphate</text>
        <dbReference type="Rhea" id="RHEA:12356"/>
        <dbReference type="ChEBI" id="CHEBI:58735"/>
        <dbReference type="ChEBI" id="CHEBI:61527"/>
        <dbReference type="EC" id="5.3.1.8"/>
    </reaction>
</comment>
<dbReference type="InterPro" id="IPR018050">
    <property type="entry name" value="Pmannose_isomerase-type1_CS"/>
</dbReference>
<dbReference type="Gene3D" id="1.10.441.10">
    <property type="entry name" value="Phosphomannose Isomerase, domain 2"/>
    <property type="match status" value="1"/>
</dbReference>
<dbReference type="NCBIfam" id="TIGR00218">
    <property type="entry name" value="manA"/>
    <property type="match status" value="1"/>
</dbReference>
<dbReference type="InterPro" id="IPR011051">
    <property type="entry name" value="RmlC_Cupin_sf"/>
</dbReference>
<dbReference type="GO" id="GO:0009298">
    <property type="term" value="P:GDP-mannose biosynthetic process"/>
    <property type="evidence" value="ECO:0007669"/>
    <property type="project" value="UniProtKB-UniPathway"/>
</dbReference>
<evidence type="ECO:0000256" key="6">
    <source>
        <dbReference type="ARBA" id="ARBA00022833"/>
    </source>
</evidence>
<evidence type="ECO:0000256" key="12">
    <source>
        <dbReference type="RuleBase" id="RU004248"/>
    </source>
</evidence>
<dbReference type="SUPFAM" id="SSF51182">
    <property type="entry name" value="RmlC-like cupins"/>
    <property type="match status" value="1"/>
</dbReference>
<protein>
    <recommendedName>
        <fullName evidence="4">mannose-6-phosphate isomerase</fullName>
        <ecNumber evidence="4">5.3.1.8</ecNumber>
    </recommendedName>
    <alternativeName>
        <fullName evidence="8">Phosphohexomutase</fullName>
    </alternativeName>
    <alternativeName>
        <fullName evidence="9">Phosphomannose isomerase</fullName>
    </alternativeName>
</protein>
<dbReference type="CDD" id="cd07011">
    <property type="entry name" value="cupin_PMI_type_I_N"/>
    <property type="match status" value="1"/>
</dbReference>
<dbReference type="GO" id="GO:0008270">
    <property type="term" value="F:zinc ion binding"/>
    <property type="evidence" value="ECO:0007669"/>
    <property type="project" value="InterPro"/>
</dbReference>
<dbReference type="PANTHER" id="PTHR10309:SF0">
    <property type="entry name" value="MANNOSE-6-PHOSPHATE ISOMERASE"/>
    <property type="match status" value="1"/>
</dbReference>
<dbReference type="Pfam" id="PF20511">
    <property type="entry name" value="PMI_typeI_cat"/>
    <property type="match status" value="1"/>
</dbReference>
<dbReference type="GO" id="GO:0004476">
    <property type="term" value="F:mannose-6-phosphate isomerase activity"/>
    <property type="evidence" value="ECO:0007669"/>
    <property type="project" value="UniProtKB-EC"/>
</dbReference>
<dbReference type="Gene3D" id="2.60.120.10">
    <property type="entry name" value="Jelly Rolls"/>
    <property type="match status" value="2"/>
</dbReference>
<dbReference type="InterPro" id="IPR046458">
    <property type="entry name" value="PMI_typeI_hel"/>
</dbReference>
<dbReference type="PROSITE" id="PS00966">
    <property type="entry name" value="PMI_I_2"/>
    <property type="match status" value="1"/>
</dbReference>
<evidence type="ECO:0000256" key="7">
    <source>
        <dbReference type="ARBA" id="ARBA00023235"/>
    </source>
</evidence>
<feature type="binding site" evidence="11">
    <location>
        <position position="123"/>
    </location>
    <ligand>
        <name>Zn(2+)</name>
        <dbReference type="ChEBI" id="CHEBI:29105"/>
    </ligand>
</feature>
<dbReference type="InterPro" id="IPR001250">
    <property type="entry name" value="Man6P_Isoase-1"/>
</dbReference>
<evidence type="ECO:0000313" key="15">
    <source>
        <dbReference type="EMBL" id="JAB57453.1"/>
    </source>
</evidence>
<feature type="domain" description="Phosphomannose isomerase type I helical insertion" evidence="14">
    <location>
        <begin position="170"/>
        <end position="232"/>
    </location>
</feature>
<dbReference type="Pfam" id="PF20512">
    <property type="entry name" value="PMI_typeI_hel"/>
    <property type="match status" value="1"/>
</dbReference>
<dbReference type="InterPro" id="IPR016305">
    <property type="entry name" value="Mannose-6-P_Isomerase"/>
</dbReference>
<evidence type="ECO:0000256" key="1">
    <source>
        <dbReference type="ARBA" id="ARBA00000757"/>
    </source>
</evidence>
<evidence type="ECO:0000256" key="4">
    <source>
        <dbReference type="ARBA" id="ARBA00011956"/>
    </source>
</evidence>
<dbReference type="EMBL" id="GANO01002418">
    <property type="protein sequence ID" value="JAB57453.1"/>
    <property type="molecule type" value="mRNA"/>
</dbReference>
<dbReference type="UniPathway" id="UPA00126">
    <property type="reaction ID" value="UER00423"/>
</dbReference>
<evidence type="ECO:0000256" key="11">
    <source>
        <dbReference type="PIRSR" id="PIRSR001480-2"/>
    </source>
</evidence>
<comment type="similarity">
    <text evidence="3">Belongs to the mannose-6-phosphate isomerase type 1 family.</text>
</comment>
<keyword evidence="7 15" id="KW-0413">Isomerase</keyword>
<dbReference type="GO" id="GO:0005975">
    <property type="term" value="P:carbohydrate metabolic process"/>
    <property type="evidence" value="ECO:0007669"/>
    <property type="project" value="InterPro"/>
</dbReference>
<organism evidence="15">
    <name type="scientific">Corethrella appendiculata</name>
    <dbReference type="NCBI Taxonomy" id="1370023"/>
    <lineage>
        <taxon>Eukaryota</taxon>
        <taxon>Metazoa</taxon>
        <taxon>Ecdysozoa</taxon>
        <taxon>Arthropoda</taxon>
        <taxon>Hexapoda</taxon>
        <taxon>Insecta</taxon>
        <taxon>Pterygota</taxon>
        <taxon>Neoptera</taxon>
        <taxon>Endopterygota</taxon>
        <taxon>Diptera</taxon>
        <taxon>Nematocera</taxon>
        <taxon>Culicoidea</taxon>
        <taxon>Chaoboridae</taxon>
        <taxon>Corethrella</taxon>
    </lineage>
</organism>
<dbReference type="PRINTS" id="PR00714">
    <property type="entry name" value="MAN6PISMRASE"/>
</dbReference>
<sequence length="400" mass="44111">MEIIGDVKTYDWGKTGKQSEVAKLAELNNENFIISESTNYSELWMGDHVSGPSKVKGTNENLGDFLTKDLQSNIGGHEKLSFLFKVLSIGKALSVQVHPNKKEAVKLNAEFPDIYKDPNHKPELAIALTDFVAMCGFRPYDEIYSLLSKYEEFAELLGADNLYALKAGKENGLKLCYSKLMRSSDADLTKCIQSIKQKILSSGDVDNELSKIFLQLDKDFPNDVGILSIFFLNILRLTPGEAIYLPANVPHAYLSGDCVECMACSDNVIRAGLTPKFKDVETLLRLLNYTGESADKKIFQSIPSKQSNEIYTQVFVPDVTDFAVAKISVPSSIGSYSITNNSHGSIVLVLAGAANASGENIKKLHLKRGTIIFIPANCPSVKLEIETEGFVAYQAMYNNF</sequence>
<dbReference type="AlphaFoldDB" id="U5ESC5"/>
<dbReference type="InterPro" id="IPR046457">
    <property type="entry name" value="PMI_typeI_cat"/>
</dbReference>
<evidence type="ECO:0000259" key="14">
    <source>
        <dbReference type="Pfam" id="PF20512"/>
    </source>
</evidence>
<feature type="domain" description="Phosphomannose isomerase type I catalytic" evidence="13">
    <location>
        <begin position="4"/>
        <end position="139"/>
    </location>
</feature>
<evidence type="ECO:0000256" key="10">
    <source>
        <dbReference type="PIRSR" id="PIRSR001480-1"/>
    </source>
</evidence>
<reference evidence="15" key="1">
    <citation type="journal article" date="2014" name="Insect Biochem. Mol. Biol.">
        <title>An insight into the sialome of the frog biting fly, Corethrella appendiculata.</title>
        <authorList>
            <person name="Ribeiro J.M.C."/>
            <person name="Chagas A.C."/>
            <person name="Pham V.M."/>
            <person name="Lounibos L.P."/>
            <person name="Calvo E."/>
        </authorList>
    </citation>
    <scope>NUCLEOTIDE SEQUENCE</scope>
    <source>
        <tissue evidence="15">Salivary glands</tissue>
    </source>
</reference>
<dbReference type="EC" id="5.3.1.8" evidence="4"/>